<dbReference type="Pfam" id="PF08621">
    <property type="entry name" value="RPAP1_N"/>
    <property type="match status" value="1"/>
</dbReference>
<evidence type="ECO:0000259" key="8">
    <source>
        <dbReference type="Pfam" id="PF25766"/>
    </source>
</evidence>
<feature type="region of interest" description="Disordered" evidence="5">
    <location>
        <begin position="144"/>
        <end position="164"/>
    </location>
</feature>
<feature type="region of interest" description="Disordered" evidence="5">
    <location>
        <begin position="546"/>
        <end position="567"/>
    </location>
</feature>
<dbReference type="InterPro" id="IPR011989">
    <property type="entry name" value="ARM-like"/>
</dbReference>
<dbReference type="PANTHER" id="PTHR21483">
    <property type="entry name" value="RNA POLYMERASE II-ASSOCIATED PROTEIN 1"/>
    <property type="match status" value="1"/>
</dbReference>
<dbReference type="OrthoDB" id="348201at2759"/>
<proteinExistence type="inferred from homology"/>
<evidence type="ECO:0008006" key="11">
    <source>
        <dbReference type="Google" id="ProtNLM"/>
    </source>
</evidence>
<sequence length="1412" mass="155670">MRFIRELQEKKGQDCSREGFLTTTLRFQVQFLPDKVARALALINIFILISTTMSSATADNTNFKPSLIGSVFERKPSSPAPFVSSQSRFNSTKTGFPPVEHRSQKSSAFLKNRDDSRRKPELVSERATQVPLILPHAVAPTVATAGPGPTTMDNQQAAKQETTDDWRTQISAENEAKVQAMTEEEREAERQEILKAFGPSVGEILRRARDRREGKKEGQSIPLEEVPLTSEREPLPSPIGTPLVSSLSSRANTRPNSPNRASRKLRFAELAPEQVHVYPSAPSSPKKQTMLALPPPEPNSDAISLGTFHGTLQPSSTMMGEAENGQVEEGTPEYIRQKYFPSASANNPDLAWMSSAPPTEQNSDLRFDLTGRPIPPSKVLSLPTHLGLHHHAEGTRAGYTLDDIFLLTRSTVRAQRAAMLDVLTGLVKWLKEDDGKEDLEIEGARKSLLTPLRSETSHPPPLLKRILFAGLEALPERGVIGVRAMQVVWECVVGQRNVFDDLDDMSFELGGMEEGTRDDADLVAVLPLEDMLPQFLDLLLSPPDGDLGDANSSPSSASSPSEPQATPTQQQILSILTRLARHSNAYAETVVKERGLIEGLMKLFLVPPSTTTSDLFTPKLSAIRLLSILASASRTNAEVLCDKIGASDALLRYVVLSKHDSTLVEIMLFYTILARYGMYSRVAADAKEVWWKVGDHVAALSLTRSQSNSRFIRVYAALVESWLVCATDPHRTTPSHELLWSQVKGWEWGVALSSLLVKFCATKSERAAEGMEIDADSAPHLDLDYLSTCASLWRSLGAYLEGAQVNGVRGGEDERTEVCLVLKRAFDSSMPWMLGNTVKTLKKRLQAKETGTELDLKEMALLSTTLSSAIRLWLGCCPASVPTEGPPPFEIPFSDISDLCAVLVRHDLWLQKNIHPLFIRPLSSLLVFFLRLSPRLPGSHPDIWLAQAFGILHTLQRGDEEYALQILSEILSTLTPDWAAQRGNVGAPSSVWEAKGGLTGILGPFLRYEVNPERDPYAYIAPLYSSPRSIGMCTTLRVPSSNPTRITEWRPLGLPLHSAWTISPINHLLRSGSDHSIFKQPGALPDAWDASETEVVRATLALVRVEREVLGRFATSVMQVVGAKKEEIILGCMEVFMLEHGVGAGDDKAESEGQRSLQEVFRDAIVARQMQELLEASTIKAMSSSSHLAPPPPSSLSTAPLELASLPLLGISVPFYQFYADFLSLYDSISFSHPLFSRLLLPPTSMIYAPDYRKLLWNDYSHLLRGITVEPGDAITSKGGIEEWMYPVETDPEILSAYLRALVKSGKTGGLQGFLRLVAVHQVAANIWPDLRSAVGSSDEQGGKLLRAVVEQGGTDVVREVLKYRQSPSGQDAWLPPRCFEELDDTSKRDRYGLIEKWGGPSFLERLRGVFE</sequence>
<accession>A0A6A4HW15</accession>
<evidence type="ECO:0000256" key="2">
    <source>
        <dbReference type="ARBA" id="ARBA00009953"/>
    </source>
</evidence>
<keyword evidence="10" id="KW-1185">Reference proteome</keyword>
<reference evidence="9" key="1">
    <citation type="journal article" date="2019" name="Environ. Microbiol.">
        <title>Fungal ecological strategies reflected in gene transcription - a case study of two litter decomposers.</title>
        <authorList>
            <person name="Barbi F."/>
            <person name="Kohler A."/>
            <person name="Barry K."/>
            <person name="Baskaran P."/>
            <person name="Daum C."/>
            <person name="Fauchery L."/>
            <person name="Ihrmark K."/>
            <person name="Kuo A."/>
            <person name="LaButti K."/>
            <person name="Lipzen A."/>
            <person name="Morin E."/>
            <person name="Grigoriev I.V."/>
            <person name="Henrissat B."/>
            <person name="Lindahl B."/>
            <person name="Martin F."/>
        </authorList>
    </citation>
    <scope>NUCLEOTIDE SEQUENCE</scope>
    <source>
        <strain evidence="9">JB14</strain>
    </source>
</reference>
<feature type="region of interest" description="Disordered" evidence="5">
    <location>
        <begin position="208"/>
        <end position="261"/>
    </location>
</feature>
<dbReference type="InterPro" id="IPR013930">
    <property type="entry name" value="RPAP1_N"/>
</dbReference>
<evidence type="ECO:0000256" key="4">
    <source>
        <dbReference type="ARBA" id="ARBA00023242"/>
    </source>
</evidence>
<feature type="domain" description="RPAP1 C-terminal" evidence="6">
    <location>
        <begin position="364"/>
        <end position="428"/>
    </location>
</feature>
<evidence type="ECO:0000256" key="5">
    <source>
        <dbReference type="SAM" id="MobiDB-lite"/>
    </source>
</evidence>
<dbReference type="Pfam" id="PF25766">
    <property type="entry name" value="TPR_RPAP1"/>
    <property type="match status" value="1"/>
</dbReference>
<dbReference type="PANTHER" id="PTHR21483:SF18">
    <property type="entry name" value="RNA POLYMERASE II-ASSOCIATED PROTEIN 1"/>
    <property type="match status" value="1"/>
</dbReference>
<keyword evidence="3" id="KW-0804">Transcription</keyword>
<feature type="region of interest" description="Disordered" evidence="5">
    <location>
        <begin position="276"/>
        <end position="295"/>
    </location>
</feature>
<evidence type="ECO:0000313" key="10">
    <source>
        <dbReference type="Proteomes" id="UP000799118"/>
    </source>
</evidence>
<comment type="similarity">
    <text evidence="2">Belongs to the RPAP1 family.</text>
</comment>
<evidence type="ECO:0000259" key="6">
    <source>
        <dbReference type="Pfam" id="PF08620"/>
    </source>
</evidence>
<feature type="compositionally biased region" description="Basic and acidic residues" evidence="5">
    <location>
        <begin position="111"/>
        <end position="124"/>
    </location>
</feature>
<dbReference type="EMBL" id="ML769450">
    <property type="protein sequence ID" value="KAE9401094.1"/>
    <property type="molecule type" value="Genomic_DNA"/>
</dbReference>
<evidence type="ECO:0000256" key="1">
    <source>
        <dbReference type="ARBA" id="ARBA00004123"/>
    </source>
</evidence>
<evidence type="ECO:0000259" key="7">
    <source>
        <dbReference type="Pfam" id="PF08621"/>
    </source>
</evidence>
<feature type="compositionally biased region" description="Basic and acidic residues" evidence="5">
    <location>
        <begin position="208"/>
        <end position="218"/>
    </location>
</feature>
<feature type="compositionally biased region" description="Polar residues" evidence="5">
    <location>
        <begin position="243"/>
        <end position="260"/>
    </location>
</feature>
<organism evidence="9 10">
    <name type="scientific">Gymnopus androsaceus JB14</name>
    <dbReference type="NCBI Taxonomy" id="1447944"/>
    <lineage>
        <taxon>Eukaryota</taxon>
        <taxon>Fungi</taxon>
        <taxon>Dikarya</taxon>
        <taxon>Basidiomycota</taxon>
        <taxon>Agaricomycotina</taxon>
        <taxon>Agaricomycetes</taxon>
        <taxon>Agaricomycetidae</taxon>
        <taxon>Agaricales</taxon>
        <taxon>Marasmiineae</taxon>
        <taxon>Omphalotaceae</taxon>
        <taxon>Gymnopus</taxon>
    </lineage>
</organism>
<dbReference type="InterPro" id="IPR039913">
    <property type="entry name" value="RPAP1/Rba50"/>
</dbReference>
<dbReference type="InterPro" id="IPR057989">
    <property type="entry name" value="TPR_RPAP1/MINIYO-like"/>
</dbReference>
<comment type="subcellular location">
    <subcellularLocation>
        <location evidence="1">Nucleus</location>
    </subcellularLocation>
</comment>
<dbReference type="Gene3D" id="1.25.10.10">
    <property type="entry name" value="Leucine-rich Repeat Variant"/>
    <property type="match status" value="1"/>
</dbReference>
<dbReference type="GO" id="GO:0006366">
    <property type="term" value="P:transcription by RNA polymerase II"/>
    <property type="evidence" value="ECO:0007669"/>
    <property type="project" value="InterPro"/>
</dbReference>
<feature type="compositionally biased region" description="Polar residues" evidence="5">
    <location>
        <begin position="83"/>
        <end position="94"/>
    </location>
</feature>
<dbReference type="InterPro" id="IPR013929">
    <property type="entry name" value="RPAP1_C"/>
</dbReference>
<dbReference type="Pfam" id="PF08620">
    <property type="entry name" value="RPAP1_C"/>
    <property type="match status" value="1"/>
</dbReference>
<keyword evidence="4" id="KW-0539">Nucleus</keyword>
<feature type="region of interest" description="Disordered" evidence="5">
    <location>
        <begin position="79"/>
        <end position="125"/>
    </location>
</feature>
<evidence type="ECO:0000313" key="9">
    <source>
        <dbReference type="EMBL" id="KAE9401094.1"/>
    </source>
</evidence>
<evidence type="ECO:0000256" key="3">
    <source>
        <dbReference type="ARBA" id="ARBA00023163"/>
    </source>
</evidence>
<dbReference type="Proteomes" id="UP000799118">
    <property type="component" value="Unassembled WGS sequence"/>
</dbReference>
<name>A0A6A4HW15_9AGAR</name>
<feature type="domain" description="RPAP1/MINIYO-like TPR repeats" evidence="8">
    <location>
        <begin position="1215"/>
        <end position="1325"/>
    </location>
</feature>
<protein>
    <recommendedName>
        <fullName evidence="11">RNA polymerase II-associated protein 1 C-terminal domain-containing protein</fullName>
    </recommendedName>
</protein>
<feature type="domain" description="RPAP1 N-terminal" evidence="7">
    <location>
        <begin position="169"/>
        <end position="212"/>
    </location>
</feature>
<gene>
    <name evidence="9" type="ORF">BT96DRAFT_618028</name>
</gene>